<evidence type="ECO:0000256" key="1">
    <source>
        <dbReference type="SAM" id="Phobius"/>
    </source>
</evidence>
<feature type="transmembrane region" description="Helical" evidence="1">
    <location>
        <begin position="210"/>
        <end position="227"/>
    </location>
</feature>
<keyword evidence="1" id="KW-0812">Transmembrane</keyword>
<proteinExistence type="predicted"/>
<keyword evidence="1" id="KW-0472">Membrane</keyword>
<dbReference type="Proteomes" id="UP000673375">
    <property type="component" value="Unassembled WGS sequence"/>
</dbReference>
<keyword evidence="3" id="KW-1185">Reference proteome</keyword>
<evidence type="ECO:0000313" key="3">
    <source>
        <dbReference type="Proteomes" id="UP000673375"/>
    </source>
</evidence>
<reference evidence="2 3" key="1">
    <citation type="submission" date="2020-12" db="EMBL/GenBank/DDBJ databases">
        <title>Vagococcus allomyrinae sp. nov. and Enterococcus lavae sp. nov., isolated from the larvae of Allomyrina dichotoma.</title>
        <authorList>
            <person name="Lee S.D."/>
        </authorList>
    </citation>
    <scope>NUCLEOTIDE SEQUENCE [LARGE SCALE GENOMIC DNA]</scope>
    <source>
        <strain evidence="2 3">BWM-S5</strain>
    </source>
</reference>
<evidence type="ECO:0000313" key="2">
    <source>
        <dbReference type="EMBL" id="MBP1046076.1"/>
    </source>
</evidence>
<keyword evidence="1" id="KW-1133">Transmembrane helix</keyword>
<dbReference type="RefSeq" id="WP_209556899.1">
    <property type="nucleotide sequence ID" value="NZ_JAEDXU010000003.1"/>
</dbReference>
<protein>
    <submittedName>
        <fullName evidence="2">Uncharacterized protein</fullName>
    </submittedName>
</protein>
<name>A0ABS4CIX3_9ENTE</name>
<sequence length="228" mass="26366">MKKGIILTMSVQQNNTIQYTLQDQNYLPRLRNYLMLEHGDITWEKKAYFELTEENIQEYQVVACTALTQKFVKQLQRWKPDLQMIFLPTDQFMEAMAPRGFVFNMSTGYVLAEAPSVAIKDTPVNAEYQPYTNEDLRLLMQKYPTIYWEVVTLDDLKKKLDSKTINTTIALTPAAAPYRKLLASNYPTVPIIDARAEKNQQQSTLKDEQMMIAITCVTSLLLILLAFF</sequence>
<dbReference type="EMBL" id="JAEDXU010000003">
    <property type="protein sequence ID" value="MBP1046076.1"/>
    <property type="molecule type" value="Genomic_DNA"/>
</dbReference>
<gene>
    <name evidence="2" type="ORF">I6N96_07255</name>
</gene>
<organism evidence="2 3">
    <name type="scientific">Enterococcus larvae</name>
    <dbReference type="NCBI Taxonomy" id="2794352"/>
    <lineage>
        <taxon>Bacteria</taxon>
        <taxon>Bacillati</taxon>
        <taxon>Bacillota</taxon>
        <taxon>Bacilli</taxon>
        <taxon>Lactobacillales</taxon>
        <taxon>Enterococcaceae</taxon>
        <taxon>Enterococcus</taxon>
    </lineage>
</organism>
<comment type="caution">
    <text evidence="2">The sequence shown here is derived from an EMBL/GenBank/DDBJ whole genome shotgun (WGS) entry which is preliminary data.</text>
</comment>
<accession>A0ABS4CIX3</accession>